<evidence type="ECO:0000259" key="1">
    <source>
        <dbReference type="Pfam" id="PF10543"/>
    </source>
</evidence>
<keyword evidence="3" id="KW-1185">Reference proteome</keyword>
<accession>A0A1G9XQ78</accession>
<gene>
    <name evidence="2" type="ORF">SAMN05216544_1589</name>
</gene>
<evidence type="ECO:0000313" key="3">
    <source>
        <dbReference type="Proteomes" id="UP000187651"/>
    </source>
</evidence>
<name>A0A1G9XQ78_9FIRM</name>
<dbReference type="Proteomes" id="UP000187651">
    <property type="component" value="Unassembled WGS sequence"/>
</dbReference>
<dbReference type="EMBL" id="FNHZ01000004">
    <property type="protein sequence ID" value="SDM98681.1"/>
    <property type="molecule type" value="Genomic_DNA"/>
</dbReference>
<feature type="domain" description="KilA-N DNA-binding" evidence="1">
    <location>
        <begin position="17"/>
        <end position="106"/>
    </location>
</feature>
<evidence type="ECO:0000313" key="2">
    <source>
        <dbReference type="EMBL" id="SDM98681.1"/>
    </source>
</evidence>
<sequence>MGKITEILTIEELYKCVYIIRGQQVMFDQDLAAIYGYEVKRLNEQVKRNISRFPEDFMFQIEPEEVPDRLKSQIATLNGSNNKRGMHIKKMPYAFTEQGIYMLATVLKGDLAEQQSIYIMRAFKEMRHYIRRNQQFVTGAEMNLLNARVTEISMQVAGLNDHRIKTDQSIEKIQKSIDTINANFIQKDDYRNFVIYKGQKFEADVAYIDIYQKARKSIYIVDDYVNIKTLQLLSQKKSGVNVILFTENGFGRQGFLTTTVVTDFNNQYPLLTTKHNQDCHDRLIVLDYGFKTEQVFHCGASSKDAGKKLCAINAVADTSLIHPVIDKMLSSPDYTI</sequence>
<reference evidence="3" key="1">
    <citation type="submission" date="2016-10" db="EMBL/GenBank/DDBJ databases">
        <authorList>
            <person name="Varghese N."/>
            <person name="Submissions S."/>
        </authorList>
    </citation>
    <scope>NUCLEOTIDE SEQUENCE [LARGE SCALE GENOMIC DNA]</scope>
    <source>
        <strain evidence="3">M83</strain>
    </source>
</reference>
<dbReference type="InterPro" id="IPR018873">
    <property type="entry name" value="KilA-N_DNA-bd_domain"/>
</dbReference>
<dbReference type="AlphaFoldDB" id="A0A1G9XQ78"/>
<dbReference type="Pfam" id="PF10543">
    <property type="entry name" value="ORF6N"/>
    <property type="match status" value="1"/>
</dbReference>
<dbReference type="RefSeq" id="WP_074521679.1">
    <property type="nucleotide sequence ID" value="NZ_FNHZ01000004.1"/>
</dbReference>
<proteinExistence type="predicted"/>
<organism evidence="2 3">
    <name type="scientific">Lachnospira pectinoschiza</name>
    <dbReference type="NCBI Taxonomy" id="28052"/>
    <lineage>
        <taxon>Bacteria</taxon>
        <taxon>Bacillati</taxon>
        <taxon>Bacillota</taxon>
        <taxon>Clostridia</taxon>
        <taxon>Lachnospirales</taxon>
        <taxon>Lachnospiraceae</taxon>
        <taxon>Lachnospira</taxon>
    </lineage>
</organism>
<protein>
    <submittedName>
        <fullName evidence="2">ORF6N domain-containing protein</fullName>
    </submittedName>
</protein>
<dbReference type="OrthoDB" id="9816206at2"/>